<organism evidence="1 2">
    <name type="scientific">Pseudaquabacterium terrae</name>
    <dbReference type="NCBI Taxonomy" id="2732868"/>
    <lineage>
        <taxon>Bacteria</taxon>
        <taxon>Pseudomonadati</taxon>
        <taxon>Pseudomonadota</taxon>
        <taxon>Betaproteobacteria</taxon>
        <taxon>Burkholderiales</taxon>
        <taxon>Sphaerotilaceae</taxon>
        <taxon>Pseudaquabacterium</taxon>
    </lineage>
</organism>
<keyword evidence="2" id="KW-1185">Reference proteome</keyword>
<dbReference type="RefSeq" id="WP_173131071.1">
    <property type="nucleotide sequence ID" value="NZ_JABRWJ010000009.1"/>
</dbReference>
<proteinExistence type="predicted"/>
<gene>
    <name evidence="1" type="ORF">HLB44_28490</name>
</gene>
<name>A0ABX2EQL8_9BURK</name>
<reference evidence="1 2" key="1">
    <citation type="submission" date="2020-05" db="EMBL/GenBank/DDBJ databases">
        <title>Aquincola sp. isolate from soil.</title>
        <authorList>
            <person name="Han J."/>
            <person name="Kim D.-U."/>
        </authorList>
    </citation>
    <scope>NUCLEOTIDE SEQUENCE [LARGE SCALE GENOMIC DNA]</scope>
    <source>
        <strain evidence="1 2">S2</strain>
    </source>
</reference>
<dbReference type="Proteomes" id="UP000737171">
    <property type="component" value="Unassembled WGS sequence"/>
</dbReference>
<comment type="caution">
    <text evidence="1">The sequence shown here is derived from an EMBL/GenBank/DDBJ whole genome shotgun (WGS) entry which is preliminary data.</text>
</comment>
<dbReference type="EMBL" id="JABRWJ010000009">
    <property type="protein sequence ID" value="NRF70951.1"/>
    <property type="molecule type" value="Genomic_DNA"/>
</dbReference>
<accession>A0ABX2EQL8</accession>
<evidence type="ECO:0000313" key="1">
    <source>
        <dbReference type="EMBL" id="NRF70951.1"/>
    </source>
</evidence>
<protein>
    <submittedName>
        <fullName evidence="1">Uncharacterized protein</fullName>
    </submittedName>
</protein>
<dbReference type="PROSITE" id="PS51257">
    <property type="entry name" value="PROKAR_LIPOPROTEIN"/>
    <property type="match status" value="1"/>
</dbReference>
<sequence>MTSFSVRRFGCPIAAAVLLAACGGGGDQELAQPLDYGQPVEPIAITADELLNWAETRYPGLFNPPAQSIPYRHEGVDYTLRYYAATGNYIGITSDGRIYGLGPFTGQVIQAFGTKADYACLVALRYCTYPLAAKR</sequence>
<evidence type="ECO:0000313" key="2">
    <source>
        <dbReference type="Proteomes" id="UP000737171"/>
    </source>
</evidence>